<evidence type="ECO:0000313" key="2">
    <source>
        <dbReference type="Proteomes" id="UP000324585"/>
    </source>
</evidence>
<name>A0A5J4YP90_PORPP</name>
<evidence type="ECO:0000313" key="1">
    <source>
        <dbReference type="EMBL" id="KAA8493015.1"/>
    </source>
</evidence>
<keyword evidence="2" id="KW-1185">Reference proteome</keyword>
<accession>A0A5J4YP90</accession>
<comment type="caution">
    <text evidence="1">The sequence shown here is derived from an EMBL/GenBank/DDBJ whole genome shotgun (WGS) entry which is preliminary data.</text>
</comment>
<proteinExistence type="predicted"/>
<organism evidence="1 2">
    <name type="scientific">Porphyridium purpureum</name>
    <name type="common">Red alga</name>
    <name type="synonym">Porphyridium cruentum</name>
    <dbReference type="NCBI Taxonomy" id="35688"/>
    <lineage>
        <taxon>Eukaryota</taxon>
        <taxon>Rhodophyta</taxon>
        <taxon>Bangiophyceae</taxon>
        <taxon>Porphyridiales</taxon>
        <taxon>Porphyridiaceae</taxon>
        <taxon>Porphyridium</taxon>
    </lineage>
</organism>
<protein>
    <submittedName>
        <fullName evidence="1">Uncharacterized protein</fullName>
    </submittedName>
</protein>
<reference evidence="2" key="1">
    <citation type="journal article" date="2019" name="Nat. Commun.">
        <title>Expansion of phycobilisome linker gene families in mesophilic red algae.</title>
        <authorList>
            <person name="Lee J."/>
            <person name="Kim D."/>
            <person name="Bhattacharya D."/>
            <person name="Yoon H.S."/>
        </authorList>
    </citation>
    <scope>NUCLEOTIDE SEQUENCE [LARGE SCALE GENOMIC DNA]</scope>
    <source>
        <strain evidence="2">CCMP 1328</strain>
    </source>
</reference>
<dbReference type="EMBL" id="VRMN01000008">
    <property type="protein sequence ID" value="KAA8493015.1"/>
    <property type="molecule type" value="Genomic_DNA"/>
</dbReference>
<dbReference type="Proteomes" id="UP000324585">
    <property type="component" value="Unassembled WGS sequence"/>
</dbReference>
<gene>
    <name evidence="1" type="ORF">FVE85_9287</name>
</gene>
<dbReference type="AlphaFoldDB" id="A0A5J4YP90"/>
<sequence>MHNIIDALPSFSQAKRGIGQSGNELRGLYLLTAECSHTSAAGTGRHRSARTVHPHDVAGVSRNQHNQTEGRLLPVFTTPGEAIAWSTKVHRLARRLAESE</sequence>